<dbReference type="PANTHER" id="PTHR43615">
    <property type="entry name" value="PHOSPHOENOLPYRUVATE SYNTHASE-RELATED"/>
    <property type="match status" value="1"/>
</dbReference>
<proteinExistence type="predicted"/>
<evidence type="ECO:0000259" key="2">
    <source>
        <dbReference type="Pfam" id="PF00391"/>
    </source>
</evidence>
<reference evidence="3 4" key="1">
    <citation type="journal article" date="2019" name="Int. J. Syst. Evol. Microbiol.">
        <title>The Global Catalogue of Microorganisms (GCM) 10K type strain sequencing project: providing services to taxonomists for standard genome sequencing and annotation.</title>
        <authorList>
            <consortium name="The Broad Institute Genomics Platform"/>
            <consortium name="The Broad Institute Genome Sequencing Center for Infectious Disease"/>
            <person name="Wu L."/>
            <person name="Ma J."/>
        </authorList>
    </citation>
    <scope>NUCLEOTIDE SEQUENCE [LARGE SCALE GENOMIC DNA]</scope>
    <source>
        <strain evidence="3 4">JCM 11117</strain>
    </source>
</reference>
<organism evidence="3 4">
    <name type="scientific">Pseudonocardia zijingensis</name>
    <dbReference type="NCBI Taxonomy" id="153376"/>
    <lineage>
        <taxon>Bacteria</taxon>
        <taxon>Bacillati</taxon>
        <taxon>Actinomycetota</taxon>
        <taxon>Actinomycetes</taxon>
        <taxon>Pseudonocardiales</taxon>
        <taxon>Pseudonocardiaceae</taxon>
        <taxon>Pseudonocardia</taxon>
    </lineage>
</organism>
<dbReference type="InterPro" id="IPR008279">
    <property type="entry name" value="PEP-util_enz_mobile_dom"/>
</dbReference>
<evidence type="ECO:0000256" key="1">
    <source>
        <dbReference type="SAM" id="MobiDB-lite"/>
    </source>
</evidence>
<dbReference type="RefSeq" id="WP_343937669.1">
    <property type="nucleotide sequence ID" value="NZ_BAAAHP010000003.1"/>
</dbReference>
<feature type="region of interest" description="Disordered" evidence="1">
    <location>
        <begin position="166"/>
        <end position="189"/>
    </location>
</feature>
<name>A0ABN1NYF9_9PSEU</name>
<accession>A0ABN1NYF9</accession>
<dbReference type="InterPro" id="IPR051549">
    <property type="entry name" value="PEP_Utilizing_Enz"/>
</dbReference>
<evidence type="ECO:0000313" key="3">
    <source>
        <dbReference type="EMBL" id="GAA0919326.1"/>
    </source>
</evidence>
<dbReference type="PANTHER" id="PTHR43615:SF1">
    <property type="entry name" value="PPDK_N DOMAIN-CONTAINING PROTEIN"/>
    <property type="match status" value="1"/>
</dbReference>
<dbReference type="InterPro" id="IPR036637">
    <property type="entry name" value="Phosphohistidine_dom_sf"/>
</dbReference>
<feature type="domain" description="PEP-utilising enzyme mobile" evidence="2">
    <location>
        <begin position="98"/>
        <end position="166"/>
    </location>
</feature>
<feature type="compositionally biased region" description="Low complexity" evidence="1">
    <location>
        <begin position="177"/>
        <end position="189"/>
    </location>
</feature>
<dbReference type="Pfam" id="PF00391">
    <property type="entry name" value="PEP-utilizers"/>
    <property type="match status" value="1"/>
</dbReference>
<sequence length="189" mass="19658">MEFVDRVLPAATVDLITAQLPAVYGEMLTGAGAEWLVRRWLGSSSGLEPVRRWLPHDPTVAMGAELARLARVHAAAGTEPSATETDVREFLEVYGHRAQILVAATTDPGWTPLFLLAGALVTEVGGVVSHGAVVAREYGLPAVAAVADATTRLRTGQRIRVDGNDGTVTVLEPAAPPRSSSGSGAAPCG</sequence>
<dbReference type="Gene3D" id="3.50.30.10">
    <property type="entry name" value="Phosphohistidine domain"/>
    <property type="match status" value="1"/>
</dbReference>
<dbReference type="EMBL" id="BAAAHP010000003">
    <property type="protein sequence ID" value="GAA0919326.1"/>
    <property type="molecule type" value="Genomic_DNA"/>
</dbReference>
<gene>
    <name evidence="3" type="ORF">GCM10009559_01360</name>
</gene>
<keyword evidence="4" id="KW-1185">Reference proteome</keyword>
<evidence type="ECO:0000313" key="4">
    <source>
        <dbReference type="Proteomes" id="UP001499967"/>
    </source>
</evidence>
<dbReference type="Proteomes" id="UP001499967">
    <property type="component" value="Unassembled WGS sequence"/>
</dbReference>
<protein>
    <recommendedName>
        <fullName evidence="2">PEP-utilising enzyme mobile domain-containing protein</fullName>
    </recommendedName>
</protein>
<dbReference type="SUPFAM" id="SSF52009">
    <property type="entry name" value="Phosphohistidine domain"/>
    <property type="match status" value="1"/>
</dbReference>
<comment type="caution">
    <text evidence="3">The sequence shown here is derived from an EMBL/GenBank/DDBJ whole genome shotgun (WGS) entry which is preliminary data.</text>
</comment>